<keyword evidence="1" id="KW-0732">Signal</keyword>
<accession>A0A167LQK7</accession>
<evidence type="ECO:0000313" key="3">
    <source>
        <dbReference type="Proteomes" id="UP000076661"/>
    </source>
</evidence>
<feature type="signal peptide" evidence="1">
    <location>
        <begin position="1"/>
        <end position="22"/>
    </location>
</feature>
<sequence>MAIRYIYNVFILLFIFSFSQFANSSSALNSCKNVNKINSTLPEYIDNVTKKELKKFYKKPDVVIVAPTIAQQNKFVELLPVLNSGRCPSENEKAMANSINYEFVYMKDPSETYVSLIGLQPMYGVKDHGWGSFFYKLETEPRAVIEIVHPLNDTFTAEIGARVFVRSSAHAYFISGGYRGAKWDNSPAGTDSDVSDLGNDGKADPPDLLGSLFNKAHLYASKGPVLSLQIHAYGDKTASKFPDNKAITVVEDYNPYTKNKSKTTVRPLKAIISSGSGRINPFCLNIERVFEEKVGRAGVFFKESPQSASNHLINSVVDKKGKPLVHSGNGYRFLAAARNIHGQETRSGLPGRTGFFCHIELSRDSRSPTLNQDATVLAISEGIDAFVPSLKTVSKDGLIWAMNREANWHNYGLDYNQSWATLSDNVTKIWPNNIVNSKSFSYEFKDANSNIELAFKRVYYNNKGKVEDTKCGPSEQVNLDFLPSYDDDAVSAWHLTKPADHPDGWNFGLMGSDMLSRNAKRGGISAVISEGTSAFLTLSDWNTTAELSKDTNYGFVFEVNGTWKIVEGGVPVNNTDYRNRKPYGTYNAGDMFIVSRSGDSYIFRQRKVNGKETHNVYFMKGKSEAKYLAASIYNAGGSLQNVRASFDNDFSGIREHSVAELQKRPNAKLGWNYGFQSKQYAKASEDAKVRARVVKDTFSAIFGLENKNKGLHKGKQISYGFRFLSAGTWTIYVNGKPSSIKGTYEVGDEFRVERQGQTYIFKKGSTVVHSLTDSALTPLKLHAAIYSVTGGFDKLFASFADGQLLPLAGSNATNRTRVPRRINIDGLYVFKNGDIAFSLAQDYQMGMLHYQGCSDCFRMKNGDIFRYHNSGPLVGKISRILSEEGTSHAPPGYEDNIDALHINETSNGLIDSILLSYSQDVYVRQPGTSPSRYIDGDIIKLTPVAKPSPNDPTVEWSNELYLPESSYLAQGSKEGANEDINAISVHDGKLLISTNSTTELDTDNFEGNDIEDNDGGLSLSHDMRFSDGAAIYITRENAYSAIDDISVFTEQGELFSSGSKTNRYHSDIGAMHAYSCKGMPLPLIDTSHQKVSSDFKVSGTQFHVYEARNGSIYLKDVDSNEVFLFAKGRDEGLFSLSSMPELNNSKAILKKDYIVKIIDKDGDGNLDLLVLGGTPQRRMLTVFNYRGATPKVLFSREKSIVFIMTDILGSPIGELPEKID</sequence>
<comment type="caution">
    <text evidence="2">The sequence shown here is derived from an EMBL/GenBank/DDBJ whole genome shotgun (WGS) entry which is preliminary data.</text>
</comment>
<dbReference type="RefSeq" id="WP_063381667.1">
    <property type="nucleotide sequence ID" value="NZ_AUXX01000023.1"/>
</dbReference>
<reference evidence="2 3" key="1">
    <citation type="submission" date="2013-07" db="EMBL/GenBank/DDBJ databases">
        <title>Comparative Genomic and Metabolomic Analysis of Twelve Strains of Pseudoalteromonas luteoviolacea.</title>
        <authorList>
            <person name="Vynne N.G."/>
            <person name="Mansson M."/>
            <person name="Gram L."/>
        </authorList>
    </citation>
    <scope>NUCLEOTIDE SEQUENCE [LARGE SCALE GENOMIC DNA]</scope>
    <source>
        <strain evidence="2 3">S4060-1</strain>
    </source>
</reference>
<evidence type="ECO:0000256" key="1">
    <source>
        <dbReference type="SAM" id="SignalP"/>
    </source>
</evidence>
<gene>
    <name evidence="2" type="ORF">N478_03150</name>
</gene>
<dbReference type="EMBL" id="AUXX01000023">
    <property type="protein sequence ID" value="KZN65018.1"/>
    <property type="molecule type" value="Genomic_DNA"/>
</dbReference>
<feature type="chain" id="PRO_5007889984" evidence="1">
    <location>
        <begin position="23"/>
        <end position="1220"/>
    </location>
</feature>
<proteinExistence type="predicted"/>
<evidence type="ECO:0000313" key="2">
    <source>
        <dbReference type="EMBL" id="KZN65018.1"/>
    </source>
</evidence>
<name>A0A167LQK7_9GAMM</name>
<dbReference type="Proteomes" id="UP000076661">
    <property type="component" value="Unassembled WGS sequence"/>
</dbReference>
<dbReference type="PATRIC" id="fig|1365257.3.peg.3103"/>
<protein>
    <submittedName>
        <fullName evidence="2">Uncharacterized protein</fullName>
    </submittedName>
</protein>
<dbReference type="AlphaFoldDB" id="A0A167LQK7"/>
<organism evidence="2 3">
    <name type="scientific">Pseudoalteromonas luteoviolacea S4060-1</name>
    <dbReference type="NCBI Taxonomy" id="1365257"/>
    <lineage>
        <taxon>Bacteria</taxon>
        <taxon>Pseudomonadati</taxon>
        <taxon>Pseudomonadota</taxon>
        <taxon>Gammaproteobacteria</taxon>
        <taxon>Alteromonadales</taxon>
        <taxon>Pseudoalteromonadaceae</taxon>
        <taxon>Pseudoalteromonas</taxon>
    </lineage>
</organism>